<gene>
    <name evidence="1" type="ORF">POL58_02880</name>
</gene>
<dbReference type="EMBL" id="JAQNDN010000001">
    <property type="protein sequence ID" value="MDC0666658.1"/>
    <property type="molecule type" value="Genomic_DNA"/>
</dbReference>
<evidence type="ECO:0000313" key="2">
    <source>
        <dbReference type="Proteomes" id="UP001217838"/>
    </source>
</evidence>
<reference evidence="1 2" key="1">
    <citation type="submission" date="2022-11" db="EMBL/GenBank/DDBJ databases">
        <title>Minimal conservation of predation-associated metabolite biosynthetic gene clusters underscores biosynthetic potential of Myxococcota including descriptions for ten novel species: Archangium lansinium sp. nov., Myxococcus landrumus sp. nov., Nannocystis bai.</title>
        <authorList>
            <person name="Ahearne A."/>
            <person name="Stevens C."/>
            <person name="Dowd S."/>
        </authorList>
    </citation>
    <scope>NUCLEOTIDE SEQUENCE [LARGE SCALE GENOMIC DNA]</scope>
    <source>
        <strain evidence="1 2">NCELM</strain>
    </source>
</reference>
<organism evidence="1 2">
    <name type="scientific">Nannocystis radixulma</name>
    <dbReference type="NCBI Taxonomy" id="2995305"/>
    <lineage>
        <taxon>Bacteria</taxon>
        <taxon>Pseudomonadati</taxon>
        <taxon>Myxococcota</taxon>
        <taxon>Polyangia</taxon>
        <taxon>Nannocystales</taxon>
        <taxon>Nannocystaceae</taxon>
        <taxon>Nannocystis</taxon>
    </lineage>
</organism>
<accession>A0ABT5AXU6</accession>
<proteinExistence type="predicted"/>
<sequence>MELNGEFPDLGIELLGVNGVGLETGVPQMVAGRFIPLLQDVAEVDAWTQWEVVYRDVIILDRDGVPVGVFNLTEHDLSMMGEYESLKGMLIDFAMM</sequence>
<name>A0ABT5AXU6_9BACT</name>
<comment type="caution">
    <text evidence="1">The sequence shown here is derived from an EMBL/GenBank/DDBJ whole genome shotgun (WGS) entry which is preliminary data.</text>
</comment>
<dbReference type="RefSeq" id="WP_271994271.1">
    <property type="nucleotide sequence ID" value="NZ_JAQNDN010000001.1"/>
</dbReference>
<dbReference type="Proteomes" id="UP001217838">
    <property type="component" value="Unassembled WGS sequence"/>
</dbReference>
<evidence type="ECO:0000313" key="1">
    <source>
        <dbReference type="EMBL" id="MDC0666658.1"/>
    </source>
</evidence>
<keyword evidence="2" id="KW-1185">Reference proteome</keyword>
<protein>
    <submittedName>
        <fullName evidence="1">Uncharacterized protein</fullName>
    </submittedName>
</protein>